<dbReference type="Proteomes" id="UP000516444">
    <property type="component" value="Chromosome"/>
</dbReference>
<evidence type="ECO:0000313" key="1">
    <source>
        <dbReference type="EMBL" id="BCL28310.1"/>
    </source>
</evidence>
<organism evidence="1 2">
    <name type="scientific">Streptomyces aurantiacus</name>
    <dbReference type="NCBI Taxonomy" id="47760"/>
    <lineage>
        <taxon>Bacteria</taxon>
        <taxon>Bacillati</taxon>
        <taxon>Actinomycetota</taxon>
        <taxon>Actinomycetes</taxon>
        <taxon>Kitasatosporales</taxon>
        <taxon>Streptomycetaceae</taxon>
        <taxon>Streptomyces</taxon>
        <taxon>Streptomyces aurantiacus group</taxon>
    </lineage>
</organism>
<dbReference type="KEGG" id="sgm:GCM10017557_31690"/>
<reference evidence="1 2" key="1">
    <citation type="journal article" date="2014" name="Int. J. Syst. Evol. Microbiol.">
        <title>Complete genome sequence of Corynebacterium casei LMG S-19264T (=DSM 44701T), isolated from a smear-ripened cheese.</title>
        <authorList>
            <consortium name="US DOE Joint Genome Institute (JGI-PGF)"/>
            <person name="Walter F."/>
            <person name="Albersmeier A."/>
            <person name="Kalinowski J."/>
            <person name="Ruckert C."/>
        </authorList>
    </citation>
    <scope>NUCLEOTIDE SEQUENCE [LARGE SCALE GENOMIC DNA]</scope>
    <source>
        <strain evidence="1 2">JCM 4677</strain>
    </source>
</reference>
<evidence type="ECO:0000313" key="2">
    <source>
        <dbReference type="Proteomes" id="UP000516444"/>
    </source>
</evidence>
<accession>A0A7G1P323</accession>
<gene>
    <name evidence="1" type="ORF">GCM10017557_31690</name>
</gene>
<name>A0A7G1P323_9ACTN</name>
<dbReference type="EMBL" id="AP023440">
    <property type="protein sequence ID" value="BCL28310.1"/>
    <property type="molecule type" value="Genomic_DNA"/>
</dbReference>
<dbReference type="AlphaFoldDB" id="A0A7G1P323"/>
<protein>
    <submittedName>
        <fullName evidence="1">Uncharacterized protein</fullName>
    </submittedName>
</protein>
<keyword evidence="2" id="KW-1185">Reference proteome</keyword>
<proteinExistence type="predicted"/>
<sequence>MRTALGGLAWALRLPPLPIVSPSPRLVGYVMFVNLRRPGHANQRFPRVPGPGSKMCPGCDERAEPLVIMRARQEWPDTADTLGV</sequence>